<name>A0ABV5ZQA5_9PSEU</name>
<keyword evidence="1" id="KW-0812">Transmembrane</keyword>
<feature type="transmembrane region" description="Helical" evidence="1">
    <location>
        <begin position="21"/>
        <end position="41"/>
    </location>
</feature>
<dbReference type="EMBL" id="JBHLZU010000002">
    <property type="protein sequence ID" value="MFB9903067.1"/>
    <property type="molecule type" value="Genomic_DNA"/>
</dbReference>
<keyword evidence="1" id="KW-1133">Transmembrane helix</keyword>
<sequence>MTPFWEAAGGRLVDRVVRAGVPAAIFWLGGLALVPGGLTWLTGLSRGAPVIMLLVGALVGSAVLVNRLSPVALCLTRGPWRGPLKKLSRRRTAELSARVEADELKWRELTAAVESDMATDEERAEYVRLKRRLSLSSADVAQHQPTRVGNLLSAAQARVHEKYGLDAVITWPRLWLVLPEAAREEISSARAALNSSAATLVWGLLFCGFTWWSWWALPIGVAVTVLTAWFWVPSRAANFAALFEATYDLHRAALYEQMRWPIPMSPAREREQGRALTKYLQRGSDAPTPIFTNLAA</sequence>
<dbReference type="RefSeq" id="WP_377850162.1">
    <property type="nucleotide sequence ID" value="NZ_JBHLZU010000002.1"/>
</dbReference>
<gene>
    <name evidence="2" type="ORF">ACFFQA_03870</name>
</gene>
<keyword evidence="1" id="KW-0472">Membrane</keyword>
<accession>A0ABV5ZQA5</accession>
<evidence type="ECO:0000256" key="1">
    <source>
        <dbReference type="SAM" id="Phobius"/>
    </source>
</evidence>
<keyword evidence="3" id="KW-1185">Reference proteome</keyword>
<dbReference type="Proteomes" id="UP001589693">
    <property type="component" value="Unassembled WGS sequence"/>
</dbReference>
<feature type="transmembrane region" description="Helical" evidence="1">
    <location>
        <begin position="215"/>
        <end position="232"/>
    </location>
</feature>
<evidence type="ECO:0000313" key="2">
    <source>
        <dbReference type="EMBL" id="MFB9903067.1"/>
    </source>
</evidence>
<proteinExistence type="predicted"/>
<evidence type="ECO:0008006" key="4">
    <source>
        <dbReference type="Google" id="ProtNLM"/>
    </source>
</evidence>
<feature type="transmembrane region" description="Helical" evidence="1">
    <location>
        <begin position="47"/>
        <end position="65"/>
    </location>
</feature>
<organism evidence="2 3">
    <name type="scientific">Allokutzneria oryzae</name>
    <dbReference type="NCBI Taxonomy" id="1378989"/>
    <lineage>
        <taxon>Bacteria</taxon>
        <taxon>Bacillati</taxon>
        <taxon>Actinomycetota</taxon>
        <taxon>Actinomycetes</taxon>
        <taxon>Pseudonocardiales</taxon>
        <taxon>Pseudonocardiaceae</taxon>
        <taxon>Allokutzneria</taxon>
    </lineage>
</organism>
<comment type="caution">
    <text evidence="2">The sequence shown here is derived from an EMBL/GenBank/DDBJ whole genome shotgun (WGS) entry which is preliminary data.</text>
</comment>
<protein>
    <recommendedName>
        <fullName evidence="4">DUF4239 domain-containing protein</fullName>
    </recommendedName>
</protein>
<reference evidence="2 3" key="1">
    <citation type="submission" date="2024-09" db="EMBL/GenBank/DDBJ databases">
        <authorList>
            <person name="Sun Q."/>
            <person name="Mori K."/>
        </authorList>
    </citation>
    <scope>NUCLEOTIDE SEQUENCE [LARGE SCALE GENOMIC DNA]</scope>
    <source>
        <strain evidence="2 3">TBRC 7907</strain>
    </source>
</reference>
<evidence type="ECO:0000313" key="3">
    <source>
        <dbReference type="Proteomes" id="UP001589693"/>
    </source>
</evidence>